<keyword evidence="2" id="KW-0503">Monooxygenase</keyword>
<proteinExistence type="predicted"/>
<evidence type="ECO:0000313" key="2">
    <source>
        <dbReference type="EMBL" id="TFU01216.1"/>
    </source>
</evidence>
<name>A0A4Y9ELA8_9SPHN</name>
<keyword evidence="3" id="KW-1185">Reference proteome</keyword>
<comment type="caution">
    <text evidence="2">The sequence shown here is derived from an EMBL/GenBank/DDBJ whole genome shotgun (WGS) entry which is preliminary data.</text>
</comment>
<evidence type="ECO:0000313" key="3">
    <source>
        <dbReference type="Proteomes" id="UP000297737"/>
    </source>
</evidence>
<dbReference type="Gene3D" id="3.30.70.100">
    <property type="match status" value="1"/>
</dbReference>
<reference evidence="2 3" key="1">
    <citation type="submission" date="2019-02" db="EMBL/GenBank/DDBJ databases">
        <title>Polymorphobacter sp. isolated from the lake at the Tibet of China.</title>
        <authorList>
            <person name="Li A."/>
        </authorList>
    </citation>
    <scope>NUCLEOTIDE SEQUENCE [LARGE SCALE GENOMIC DNA]</scope>
    <source>
        <strain evidence="2 3">DJ1R-1</strain>
    </source>
</reference>
<evidence type="ECO:0000259" key="1">
    <source>
        <dbReference type="PROSITE" id="PS51725"/>
    </source>
</evidence>
<dbReference type="InterPro" id="IPR007138">
    <property type="entry name" value="ABM_dom"/>
</dbReference>
<gene>
    <name evidence="2" type="ORF">EUV02_13000</name>
</gene>
<dbReference type="PANTHER" id="PTHR33336">
    <property type="entry name" value="QUINOL MONOOXYGENASE YGIN-RELATED"/>
    <property type="match status" value="1"/>
</dbReference>
<dbReference type="GO" id="GO:0004497">
    <property type="term" value="F:monooxygenase activity"/>
    <property type="evidence" value="ECO:0007669"/>
    <property type="project" value="UniProtKB-KW"/>
</dbReference>
<dbReference type="OrthoDB" id="287932at2"/>
<sequence length="100" mass="11134">MIIIIARAEVDPEALEIVEAAMAKMMRATWEEPGCISYSMAVEDRERGIISVVERWEDEAAIKRHFAMPHMAIFNAAVAGHGRSMDAKMYDAANERALPA</sequence>
<dbReference type="Proteomes" id="UP000297737">
    <property type="component" value="Unassembled WGS sequence"/>
</dbReference>
<accession>A0A4Y9ELA8</accession>
<protein>
    <submittedName>
        <fullName evidence="2">Antibiotic biosynthesis monooxygenase</fullName>
    </submittedName>
</protein>
<keyword evidence="2" id="KW-0560">Oxidoreductase</keyword>
<dbReference type="AlphaFoldDB" id="A0A4Y9ELA8"/>
<dbReference type="EMBL" id="SIHO01000003">
    <property type="protein sequence ID" value="TFU01216.1"/>
    <property type="molecule type" value="Genomic_DNA"/>
</dbReference>
<organism evidence="2 3">
    <name type="scientific">Glacieibacterium arshaanense</name>
    <dbReference type="NCBI Taxonomy" id="2511025"/>
    <lineage>
        <taxon>Bacteria</taxon>
        <taxon>Pseudomonadati</taxon>
        <taxon>Pseudomonadota</taxon>
        <taxon>Alphaproteobacteria</taxon>
        <taxon>Sphingomonadales</taxon>
        <taxon>Sphingosinicellaceae</taxon>
        <taxon>Glacieibacterium</taxon>
    </lineage>
</organism>
<feature type="domain" description="ABM" evidence="1">
    <location>
        <begin position="2"/>
        <end position="96"/>
    </location>
</feature>
<dbReference type="InterPro" id="IPR050744">
    <property type="entry name" value="AI-2_Isomerase_LsrG"/>
</dbReference>
<dbReference type="PROSITE" id="PS51725">
    <property type="entry name" value="ABM"/>
    <property type="match status" value="1"/>
</dbReference>
<dbReference type="Pfam" id="PF03992">
    <property type="entry name" value="ABM"/>
    <property type="match status" value="1"/>
</dbReference>
<dbReference type="InterPro" id="IPR011008">
    <property type="entry name" value="Dimeric_a/b-barrel"/>
</dbReference>
<dbReference type="PANTHER" id="PTHR33336:SF15">
    <property type="entry name" value="ABM DOMAIN-CONTAINING PROTEIN"/>
    <property type="match status" value="1"/>
</dbReference>
<dbReference type="RefSeq" id="WP_135246720.1">
    <property type="nucleotide sequence ID" value="NZ_SIHO01000003.1"/>
</dbReference>
<dbReference type="SUPFAM" id="SSF54909">
    <property type="entry name" value="Dimeric alpha+beta barrel"/>
    <property type="match status" value="1"/>
</dbReference>